<dbReference type="InterPro" id="IPR050087">
    <property type="entry name" value="AON_synthase_class-II"/>
</dbReference>
<accession>A0A6G7VPI7</accession>
<dbReference type="Gene3D" id="3.40.640.10">
    <property type="entry name" value="Type I PLP-dependent aspartate aminotransferase-like (Major domain)"/>
    <property type="match status" value="1"/>
</dbReference>
<comment type="subunit">
    <text evidence="4">Homodimer.</text>
</comment>
<comment type="pathway">
    <text evidence="2 15">Porphyrin-containing compound metabolism; protoporphyrin-IX biosynthesis; 5-aminolevulinate from glycine: step 1/1.</text>
</comment>
<evidence type="ECO:0000256" key="14">
    <source>
        <dbReference type="RuleBase" id="RU003693"/>
    </source>
</evidence>
<evidence type="ECO:0000256" key="2">
    <source>
        <dbReference type="ARBA" id="ARBA00005029"/>
    </source>
</evidence>
<evidence type="ECO:0000256" key="4">
    <source>
        <dbReference type="ARBA" id="ARBA00011738"/>
    </source>
</evidence>
<dbReference type="CDD" id="cd06454">
    <property type="entry name" value="KBL_like"/>
    <property type="match status" value="1"/>
</dbReference>
<dbReference type="Gene3D" id="3.90.1150.10">
    <property type="entry name" value="Aspartate Aminotransferase, domain 1"/>
    <property type="match status" value="1"/>
</dbReference>
<dbReference type="InterPro" id="IPR015424">
    <property type="entry name" value="PyrdxlP-dep_Trfase"/>
</dbReference>
<dbReference type="FunFam" id="3.40.640.10:FF:000006">
    <property type="entry name" value="5-aminolevulinate synthase, mitochondrial"/>
    <property type="match status" value="1"/>
</dbReference>
<dbReference type="EC" id="2.3.1.37" evidence="5 15"/>
<dbReference type="Proteomes" id="UP000500791">
    <property type="component" value="Chromosome"/>
</dbReference>
<evidence type="ECO:0000256" key="12">
    <source>
        <dbReference type="ARBA" id="ARBA00032773"/>
    </source>
</evidence>
<evidence type="ECO:0000256" key="11">
    <source>
        <dbReference type="ARBA" id="ARBA00031945"/>
    </source>
</evidence>
<dbReference type="AlphaFoldDB" id="A0A6G7VPI7"/>
<organism evidence="17 18">
    <name type="scientific">Pontivivens nitratireducens</name>
    <dbReference type="NCBI Taxonomy" id="2758038"/>
    <lineage>
        <taxon>Bacteria</taxon>
        <taxon>Pseudomonadati</taxon>
        <taxon>Pseudomonadota</taxon>
        <taxon>Alphaproteobacteria</taxon>
        <taxon>Rhodobacterales</taxon>
        <taxon>Paracoccaceae</taxon>
        <taxon>Pontivivens</taxon>
    </lineage>
</organism>
<evidence type="ECO:0000313" key="18">
    <source>
        <dbReference type="Proteomes" id="UP000500791"/>
    </source>
</evidence>
<proteinExistence type="inferred from homology"/>
<evidence type="ECO:0000256" key="13">
    <source>
        <dbReference type="ARBA" id="ARBA00047654"/>
    </source>
</evidence>
<evidence type="ECO:0000256" key="1">
    <source>
        <dbReference type="ARBA" id="ARBA00001933"/>
    </source>
</evidence>
<keyword evidence="8 15" id="KW-0350">Heme biosynthesis</keyword>
<evidence type="ECO:0000256" key="15">
    <source>
        <dbReference type="RuleBase" id="RU910713"/>
    </source>
</evidence>
<evidence type="ECO:0000256" key="10">
    <source>
        <dbReference type="ARBA" id="ARBA00031691"/>
    </source>
</evidence>
<evidence type="ECO:0000256" key="9">
    <source>
        <dbReference type="ARBA" id="ARBA00023315"/>
    </source>
</evidence>
<name>A0A6G7VPI7_9RHOB</name>
<reference evidence="17 18" key="1">
    <citation type="submission" date="2020-03" db="EMBL/GenBank/DDBJ databases">
        <title>Complete genome sequence of Monaibacterium sp. ALG8 with diverse plasmids.</title>
        <authorList>
            <person name="Sun C."/>
        </authorList>
    </citation>
    <scope>NUCLEOTIDE SEQUENCE [LARGE SCALE GENOMIC DNA]</scope>
    <source>
        <strain evidence="17 18">ALG8</strain>
    </source>
</reference>
<dbReference type="GO" id="GO:0006782">
    <property type="term" value="P:protoporphyrinogen IX biosynthetic process"/>
    <property type="evidence" value="ECO:0007669"/>
    <property type="project" value="UniProtKB-UniRule"/>
</dbReference>
<dbReference type="KEGG" id="mon:G8E03_14785"/>
<keyword evidence="6 15" id="KW-0808">Transferase</keyword>
<dbReference type="GO" id="GO:0030170">
    <property type="term" value="F:pyridoxal phosphate binding"/>
    <property type="evidence" value="ECO:0007669"/>
    <property type="project" value="UniProtKB-UniRule"/>
</dbReference>
<keyword evidence="18" id="KW-1185">Reference proteome</keyword>
<evidence type="ECO:0000256" key="5">
    <source>
        <dbReference type="ARBA" id="ARBA00013257"/>
    </source>
</evidence>
<keyword evidence="9 15" id="KW-0012">Acyltransferase</keyword>
<evidence type="ECO:0000313" key="17">
    <source>
        <dbReference type="EMBL" id="QIK41914.1"/>
    </source>
</evidence>
<protein>
    <recommendedName>
        <fullName evidence="5 15">5-aminolevulinate synthase</fullName>
        <ecNumber evidence="5 15">2.3.1.37</ecNumber>
    </recommendedName>
    <alternativeName>
        <fullName evidence="10 15">5-aminolevulinic acid synthase</fullName>
    </alternativeName>
    <alternativeName>
        <fullName evidence="11 15">Delta-ALA synthase</fullName>
    </alternativeName>
    <alternativeName>
        <fullName evidence="12 15">Delta-aminolevulinate synthase</fullName>
    </alternativeName>
</protein>
<dbReference type="InterPro" id="IPR015421">
    <property type="entry name" value="PyrdxlP-dep_Trfase_major"/>
</dbReference>
<dbReference type="InterPro" id="IPR010961">
    <property type="entry name" value="4pyrrol_synth_NH2levulA_synth"/>
</dbReference>
<evidence type="ECO:0000256" key="8">
    <source>
        <dbReference type="ARBA" id="ARBA00023133"/>
    </source>
</evidence>
<dbReference type="GO" id="GO:0003870">
    <property type="term" value="F:5-aminolevulinate synthase activity"/>
    <property type="evidence" value="ECO:0007669"/>
    <property type="project" value="UniProtKB-EC"/>
</dbReference>
<gene>
    <name evidence="17" type="primary">hemA</name>
    <name evidence="17" type="ORF">G8E03_14785</name>
</gene>
<dbReference type="InterPro" id="IPR004839">
    <property type="entry name" value="Aminotransferase_I/II_large"/>
</dbReference>
<dbReference type="EMBL" id="CP049811">
    <property type="protein sequence ID" value="QIK41914.1"/>
    <property type="molecule type" value="Genomic_DNA"/>
</dbReference>
<keyword evidence="7 14" id="KW-0663">Pyridoxal phosphate</keyword>
<dbReference type="SUPFAM" id="SSF53383">
    <property type="entry name" value="PLP-dependent transferases"/>
    <property type="match status" value="1"/>
</dbReference>
<comment type="similarity">
    <text evidence="3 14">Belongs to the class-II pyridoxal-phosphate-dependent aminotransferase family.</text>
</comment>
<evidence type="ECO:0000256" key="6">
    <source>
        <dbReference type="ARBA" id="ARBA00022679"/>
    </source>
</evidence>
<dbReference type="InterPro" id="IPR015422">
    <property type="entry name" value="PyrdxlP-dep_Trfase_small"/>
</dbReference>
<dbReference type="PANTHER" id="PTHR13693">
    <property type="entry name" value="CLASS II AMINOTRANSFERASE/8-AMINO-7-OXONONANOATE SYNTHASE"/>
    <property type="match status" value="1"/>
</dbReference>
<dbReference type="NCBIfam" id="TIGR01821">
    <property type="entry name" value="5aminolev_synth"/>
    <property type="match status" value="1"/>
</dbReference>
<evidence type="ECO:0000256" key="3">
    <source>
        <dbReference type="ARBA" id="ARBA00008392"/>
    </source>
</evidence>
<sequence length="405" mass="43638">MDYDQLFRTQLDALKSDGNYRVFAELERHRGAYPRAKNHGAGADEVTVWCGNDYLGMGQHPEVIAAMHAAIDQCGAGAGGTRNISGTNHSHVLLERELADLHGKDGALLFTSGYVSNWAALGTLGARLPGCTILSDAFNHASMIEGIRHARCEKRIWAHNDPRDLERKLADLDPDAPKVVAFESVYSMDGDIAPIGEILDVAEQFGAMTYLDEVHAVGLYGKRGGGIAEREGLSDRVTLIEGTLGKAFGVVGGYITGSVELVDFIRSFASGFIFTTALPPAVAAGAVASIQTLKGEEGVALRTRQQRQVARLRAALDRAGIPHLDNPSHIVPVMVKDPVKCKMLADILMQDHGIYVQPINYPTVPKGTERLRFTPSPLHDDSDIDALVTALHALWSQCALARAAA</sequence>
<comment type="cofactor">
    <cofactor evidence="1 14">
        <name>pyridoxal 5'-phosphate</name>
        <dbReference type="ChEBI" id="CHEBI:597326"/>
    </cofactor>
</comment>
<feature type="domain" description="Aminotransferase class I/classII large" evidence="16">
    <location>
        <begin position="45"/>
        <end position="391"/>
    </location>
</feature>
<dbReference type="UniPathway" id="UPA00251">
    <property type="reaction ID" value="UER00375"/>
</dbReference>
<evidence type="ECO:0000256" key="7">
    <source>
        <dbReference type="ARBA" id="ARBA00022898"/>
    </source>
</evidence>
<dbReference type="InterPro" id="IPR001917">
    <property type="entry name" value="Aminotrans_II_pyridoxalP_BS"/>
</dbReference>
<comment type="catalytic activity">
    <reaction evidence="13 15">
        <text>succinyl-CoA + glycine + H(+) = 5-aminolevulinate + CO2 + CoA</text>
        <dbReference type="Rhea" id="RHEA:12921"/>
        <dbReference type="ChEBI" id="CHEBI:15378"/>
        <dbReference type="ChEBI" id="CHEBI:16526"/>
        <dbReference type="ChEBI" id="CHEBI:57287"/>
        <dbReference type="ChEBI" id="CHEBI:57292"/>
        <dbReference type="ChEBI" id="CHEBI:57305"/>
        <dbReference type="ChEBI" id="CHEBI:356416"/>
        <dbReference type="EC" id="2.3.1.37"/>
    </reaction>
</comment>
<evidence type="ECO:0000259" key="16">
    <source>
        <dbReference type="Pfam" id="PF00155"/>
    </source>
</evidence>
<dbReference type="PANTHER" id="PTHR13693:SF102">
    <property type="entry name" value="2-AMINO-3-KETOBUTYRATE COENZYME A LIGASE, MITOCHONDRIAL"/>
    <property type="match status" value="1"/>
</dbReference>
<dbReference type="PROSITE" id="PS00599">
    <property type="entry name" value="AA_TRANSFER_CLASS_2"/>
    <property type="match status" value="1"/>
</dbReference>
<dbReference type="Pfam" id="PF00155">
    <property type="entry name" value="Aminotran_1_2"/>
    <property type="match status" value="1"/>
</dbReference>
<dbReference type="RefSeq" id="WP_166193606.1">
    <property type="nucleotide sequence ID" value="NZ_CP049811.1"/>
</dbReference>